<dbReference type="Proteomes" id="UP000297951">
    <property type="component" value="Unassembled WGS sequence"/>
</dbReference>
<evidence type="ECO:0000313" key="2">
    <source>
        <dbReference type="Proteomes" id="UP000297951"/>
    </source>
</evidence>
<organism evidence="1 2">
    <name type="scientific">Rothia nasimurium</name>
    <dbReference type="NCBI Taxonomy" id="85336"/>
    <lineage>
        <taxon>Bacteria</taxon>
        <taxon>Bacillati</taxon>
        <taxon>Actinomycetota</taxon>
        <taxon>Actinomycetes</taxon>
        <taxon>Micrococcales</taxon>
        <taxon>Micrococcaceae</taxon>
        <taxon>Rothia</taxon>
    </lineage>
</organism>
<dbReference type="EMBL" id="SPQC01000043">
    <property type="protein sequence ID" value="TFU20951.1"/>
    <property type="molecule type" value="Genomic_DNA"/>
</dbReference>
<evidence type="ECO:0000313" key="1">
    <source>
        <dbReference type="EMBL" id="TFU20951.1"/>
    </source>
</evidence>
<gene>
    <name evidence="1" type="ORF">E4U03_10315</name>
</gene>
<protein>
    <submittedName>
        <fullName evidence="1">Uncharacterized protein</fullName>
    </submittedName>
</protein>
<comment type="caution">
    <text evidence="1">The sequence shown here is derived from an EMBL/GenBank/DDBJ whole genome shotgun (WGS) entry which is preliminary data.</text>
</comment>
<dbReference type="AlphaFoldDB" id="A0A4Y9F1E3"/>
<name>A0A4Y9F1E3_9MICC</name>
<sequence>MPDASAVDNVVEVQRIKRLQDLEWLCKNSNKSKFQQITYGEVTINGKTIRTVVQTAKKDENCGY</sequence>
<proteinExistence type="predicted"/>
<reference evidence="1 2" key="1">
    <citation type="submission" date="2019-03" db="EMBL/GenBank/DDBJ databases">
        <title>Diversity of the mouse oral microbiome.</title>
        <authorList>
            <person name="Joseph S."/>
            <person name="Aduse-Opoku J."/>
            <person name="Curtis M."/>
            <person name="Wade W."/>
            <person name="Hashim A."/>
        </authorList>
    </citation>
    <scope>NUCLEOTIDE SEQUENCE [LARGE SCALE GENOMIC DNA]</scope>
    <source>
        <strain evidence="2">irhom_31</strain>
    </source>
</reference>
<accession>A0A4Y9F1E3</accession>
<dbReference type="RefSeq" id="WP_135013592.1">
    <property type="nucleotide sequence ID" value="NZ_JADGLK010000043.1"/>
</dbReference>